<dbReference type="AlphaFoldDB" id="A0A255ZFF4"/>
<dbReference type="InterPro" id="IPR036063">
    <property type="entry name" value="Smr_dom_sf"/>
</dbReference>
<sequence>MKQTTKHSFKTGDRVQVLDDAVEGVITAIDTDSITIESTDGFLIKYQPNELIKIGETKIAVSYQDIRLAKSIKDVPQKVKKSPFKDKVRATPSFDLHIEKIVKSHKGMSNFDILNLQLETAQRHIEFAIKNRIPKIVLIHGVGAGVLKTELEYLYRKYDQIIVSEASYQLYGQGASELYFKQNN</sequence>
<proteinExistence type="predicted"/>
<protein>
    <recommendedName>
        <fullName evidence="3">DNA mismatch repair protein MutS</fullName>
    </recommendedName>
</protein>
<dbReference type="EMBL" id="NOXX01000224">
    <property type="protein sequence ID" value="OYQ39615.1"/>
    <property type="molecule type" value="Genomic_DNA"/>
</dbReference>
<reference evidence="1 2" key="1">
    <citation type="submission" date="2017-07" db="EMBL/GenBank/DDBJ databases">
        <title>Flavobacterium cyanobacteriorum sp. nov., isolated from cyanobacterial aggregates in a eutrophic lake.</title>
        <authorList>
            <person name="Cai H."/>
        </authorList>
    </citation>
    <scope>NUCLEOTIDE SEQUENCE [LARGE SCALE GENOMIC DNA]</scope>
    <source>
        <strain evidence="1 2">TH167</strain>
    </source>
</reference>
<evidence type="ECO:0000313" key="1">
    <source>
        <dbReference type="EMBL" id="OYQ39615.1"/>
    </source>
</evidence>
<comment type="caution">
    <text evidence="1">The sequence shown here is derived from an EMBL/GenBank/DDBJ whole genome shotgun (WGS) entry which is preliminary data.</text>
</comment>
<keyword evidence="2" id="KW-1185">Reference proteome</keyword>
<organism evidence="1 2">
    <name type="scientific">Flavobacterium aurantiibacter</name>
    <dbReference type="NCBI Taxonomy" id="2023067"/>
    <lineage>
        <taxon>Bacteria</taxon>
        <taxon>Pseudomonadati</taxon>
        <taxon>Bacteroidota</taxon>
        <taxon>Flavobacteriia</taxon>
        <taxon>Flavobacteriales</taxon>
        <taxon>Flavobacteriaceae</taxon>
        <taxon>Flavobacterium</taxon>
    </lineage>
</organism>
<dbReference type="RefSeq" id="WP_094487391.1">
    <property type="nucleotide sequence ID" value="NZ_NOXX01000224.1"/>
</dbReference>
<evidence type="ECO:0000313" key="2">
    <source>
        <dbReference type="Proteomes" id="UP000216035"/>
    </source>
</evidence>
<dbReference type="Proteomes" id="UP000216035">
    <property type="component" value="Unassembled WGS sequence"/>
</dbReference>
<dbReference type="Gene3D" id="3.30.1370.110">
    <property type="match status" value="1"/>
</dbReference>
<evidence type="ECO:0008006" key="3">
    <source>
        <dbReference type="Google" id="ProtNLM"/>
    </source>
</evidence>
<dbReference type="OrthoDB" id="1524810at2"/>
<gene>
    <name evidence="1" type="ORF">CHX27_14040</name>
</gene>
<name>A0A255ZFF4_9FLAO</name>
<accession>A0A255ZFF4</accession>